<name>E3GVY2_METFV</name>
<dbReference type="EMBL" id="CP002278">
    <property type="protein sequence ID" value="ADP77747.1"/>
    <property type="molecule type" value="Genomic_DNA"/>
</dbReference>
<dbReference type="STRING" id="523846.Mfer_0950"/>
<dbReference type="Proteomes" id="UP000002315">
    <property type="component" value="Chromosome"/>
</dbReference>
<dbReference type="KEGG" id="mfv:Mfer_0950"/>
<proteinExistence type="predicted"/>
<gene>
    <name evidence="1" type="ordered locus">Mfer_0950</name>
</gene>
<organism evidence="1 2">
    <name type="scientific">Methanothermus fervidus (strain ATCC 43054 / DSM 2088 / JCM 10308 / V24 S)</name>
    <dbReference type="NCBI Taxonomy" id="523846"/>
    <lineage>
        <taxon>Archaea</taxon>
        <taxon>Methanobacteriati</taxon>
        <taxon>Methanobacteriota</taxon>
        <taxon>Methanomada group</taxon>
        <taxon>Methanobacteria</taxon>
        <taxon>Methanobacteriales</taxon>
        <taxon>Methanothermaceae</taxon>
        <taxon>Methanothermus</taxon>
    </lineage>
</organism>
<evidence type="ECO:0000313" key="2">
    <source>
        <dbReference type="Proteomes" id="UP000002315"/>
    </source>
</evidence>
<dbReference type="HOGENOM" id="CLU_1860701_0_0_2"/>
<accession>E3GVY2</accession>
<reference evidence="1 2" key="1">
    <citation type="journal article" date="2010" name="Stand. Genomic Sci.">
        <title>Complete genome sequence of Methanothermus fervidus type strain (V24S).</title>
        <authorList>
            <person name="Anderson I."/>
            <person name="Djao O.D."/>
            <person name="Misra M."/>
            <person name="Chertkov O."/>
            <person name="Nolan M."/>
            <person name="Lucas S."/>
            <person name="Lapidus A."/>
            <person name="Del Rio T.G."/>
            <person name="Tice H."/>
            <person name="Cheng J.F."/>
            <person name="Tapia R."/>
            <person name="Han C."/>
            <person name="Goodwin L."/>
            <person name="Pitluck S."/>
            <person name="Liolios K."/>
            <person name="Ivanova N."/>
            <person name="Mavromatis K."/>
            <person name="Mikhailova N."/>
            <person name="Pati A."/>
            <person name="Brambilla E."/>
            <person name="Chen A."/>
            <person name="Palaniappan K."/>
            <person name="Land M."/>
            <person name="Hauser L."/>
            <person name="Chang Y.J."/>
            <person name="Jeffries C.D."/>
            <person name="Sikorski J."/>
            <person name="Spring S."/>
            <person name="Rohde M."/>
            <person name="Eichinger K."/>
            <person name="Huber H."/>
            <person name="Wirth R."/>
            <person name="Goker M."/>
            <person name="Detter J.C."/>
            <person name="Woyke T."/>
            <person name="Bristow J."/>
            <person name="Eisen J.A."/>
            <person name="Markowitz V."/>
            <person name="Hugenholtz P."/>
            <person name="Klenk H.P."/>
            <person name="Kyrpides N.C."/>
        </authorList>
    </citation>
    <scope>NUCLEOTIDE SEQUENCE [LARGE SCALE GENOMIC DNA]</scope>
    <source>
        <strain evidence="2">ATCC 43054 / DSM 2088 / JCM 10308 / V24 S</strain>
    </source>
</reference>
<dbReference type="AlphaFoldDB" id="E3GVY2"/>
<sequence>MEEIIKAEKKILIDESRMILARHMKDSLYLVFKVKTTQDSDPERGWKWVTTIRFYKDGKVFVEAGPYLKSENRRIFGYVFYETLSNFIFNIFKRKRFVDRIRDWINYHDEIVSKKSVEGVKKDVEVQDKDGECENKE</sequence>
<evidence type="ECO:0000313" key="1">
    <source>
        <dbReference type="EMBL" id="ADP77747.1"/>
    </source>
</evidence>
<protein>
    <submittedName>
        <fullName evidence="1">Uncharacterized protein</fullName>
    </submittedName>
</protein>
<keyword evidence="2" id="KW-1185">Reference proteome</keyword>